<dbReference type="Gene3D" id="3.40.50.970">
    <property type="match status" value="1"/>
</dbReference>
<dbReference type="STRING" id="334253.SAMN04487943_101580"/>
<sequence length="283" mass="31380">MANTREVKEIAKRIKRDVIQLTSKNTGHPGGAIGAADIIAELYFNRLHHRPSHPDWEDRDRFVLSNGHICTALYSAMARSGYFPIEELWTFRKLNSRLQGHPSRIDLPGLETSAGPLGQGLSIANGMALAHRLRGSDAKIYCLVGDGEIQEGQVWESAMTAAHHHLDQIALIVSWNDIQIDGHVKDVMNIEPIAEKFKAFGWHTIEIDGNKVNEIKNAFDQFEQNTGAPTAIIAKTVIGKDVSFMEDEAIWHGKAPSAEEATRALEEIGTCSFGTDLITKEEY</sequence>
<evidence type="ECO:0000256" key="1">
    <source>
        <dbReference type="ARBA" id="ARBA00001964"/>
    </source>
</evidence>
<comment type="similarity">
    <text evidence="2">Belongs to the transketolase family.</text>
</comment>
<keyword evidence="6" id="KW-1185">Reference proteome</keyword>
<organism evidence="5 6">
    <name type="scientific">Gracilibacillus orientalis</name>
    <dbReference type="NCBI Taxonomy" id="334253"/>
    <lineage>
        <taxon>Bacteria</taxon>
        <taxon>Bacillati</taxon>
        <taxon>Bacillota</taxon>
        <taxon>Bacilli</taxon>
        <taxon>Bacillales</taxon>
        <taxon>Bacillaceae</taxon>
        <taxon>Gracilibacillus</taxon>
    </lineage>
</organism>
<dbReference type="SUPFAM" id="SSF52518">
    <property type="entry name" value="Thiamin diphosphate-binding fold (THDP-binding)"/>
    <property type="match status" value="1"/>
</dbReference>
<name>A0A1I4HPZ9_9BACI</name>
<protein>
    <submittedName>
        <fullName evidence="5">Transketolase</fullName>
    </submittedName>
</protein>
<dbReference type="Proteomes" id="UP000198565">
    <property type="component" value="Unassembled WGS sequence"/>
</dbReference>
<accession>A0A1I4HPZ9</accession>
<gene>
    <name evidence="5" type="ORF">SAMN04487943_101580</name>
</gene>
<evidence type="ECO:0000256" key="3">
    <source>
        <dbReference type="ARBA" id="ARBA00023052"/>
    </source>
</evidence>
<dbReference type="Pfam" id="PF00456">
    <property type="entry name" value="Transketolase_N"/>
    <property type="match status" value="1"/>
</dbReference>
<dbReference type="RefSeq" id="WP_091480855.1">
    <property type="nucleotide sequence ID" value="NZ_FOTR01000001.1"/>
</dbReference>
<proteinExistence type="inferred from homology"/>
<dbReference type="InterPro" id="IPR029061">
    <property type="entry name" value="THDP-binding"/>
</dbReference>
<dbReference type="PANTHER" id="PTHR47514">
    <property type="entry name" value="TRANSKETOLASE N-TERMINAL SECTION-RELATED"/>
    <property type="match status" value="1"/>
</dbReference>
<reference evidence="6" key="1">
    <citation type="submission" date="2016-10" db="EMBL/GenBank/DDBJ databases">
        <authorList>
            <person name="Varghese N."/>
            <person name="Submissions S."/>
        </authorList>
    </citation>
    <scope>NUCLEOTIDE SEQUENCE [LARGE SCALE GENOMIC DNA]</scope>
    <source>
        <strain evidence="6">CGMCC 1.4250</strain>
    </source>
</reference>
<evidence type="ECO:0000313" key="6">
    <source>
        <dbReference type="Proteomes" id="UP000198565"/>
    </source>
</evidence>
<dbReference type="InterPro" id="IPR005474">
    <property type="entry name" value="Transketolase_N"/>
</dbReference>
<dbReference type="PANTHER" id="PTHR47514:SF1">
    <property type="entry name" value="TRANSKETOLASE N-TERMINAL SECTION-RELATED"/>
    <property type="match status" value="1"/>
</dbReference>
<dbReference type="AlphaFoldDB" id="A0A1I4HPZ9"/>
<comment type="cofactor">
    <cofactor evidence="1">
        <name>thiamine diphosphate</name>
        <dbReference type="ChEBI" id="CHEBI:58937"/>
    </cofactor>
</comment>
<evidence type="ECO:0000259" key="4">
    <source>
        <dbReference type="Pfam" id="PF00456"/>
    </source>
</evidence>
<keyword evidence="3" id="KW-0786">Thiamine pyrophosphate</keyword>
<dbReference type="OrthoDB" id="8732661at2"/>
<dbReference type="CDD" id="cd02012">
    <property type="entry name" value="TPP_TK"/>
    <property type="match status" value="1"/>
</dbReference>
<evidence type="ECO:0000313" key="5">
    <source>
        <dbReference type="EMBL" id="SFL44378.1"/>
    </source>
</evidence>
<evidence type="ECO:0000256" key="2">
    <source>
        <dbReference type="ARBA" id="ARBA00007131"/>
    </source>
</evidence>
<feature type="domain" description="Transketolase N-terminal" evidence="4">
    <location>
        <begin position="21"/>
        <end position="269"/>
    </location>
</feature>
<dbReference type="EMBL" id="FOTR01000001">
    <property type="protein sequence ID" value="SFL44378.1"/>
    <property type="molecule type" value="Genomic_DNA"/>
</dbReference>